<organism evidence="2 3">
    <name type="scientific">Halopenitus salinus</name>
    <dbReference type="NCBI Taxonomy" id="1198295"/>
    <lineage>
        <taxon>Archaea</taxon>
        <taxon>Methanobacteriati</taxon>
        <taxon>Methanobacteriota</taxon>
        <taxon>Stenosarchaea group</taxon>
        <taxon>Halobacteria</taxon>
        <taxon>Halobacteriales</taxon>
        <taxon>Haloferacaceae</taxon>
        <taxon>Halopenitus</taxon>
    </lineage>
</organism>
<dbReference type="RefSeq" id="WP_379741878.1">
    <property type="nucleotide sequence ID" value="NZ_JBHSVN010000001.1"/>
</dbReference>
<name>A0ABD5US25_9EURY</name>
<accession>A0ABD5US25</accession>
<dbReference type="AlphaFoldDB" id="A0ABD5US25"/>
<comment type="caution">
    <text evidence="2">The sequence shown here is derived from an EMBL/GenBank/DDBJ whole genome shotgun (WGS) entry which is preliminary data.</text>
</comment>
<keyword evidence="3" id="KW-1185">Reference proteome</keyword>
<feature type="region of interest" description="Disordered" evidence="1">
    <location>
        <begin position="1"/>
        <end position="25"/>
    </location>
</feature>
<proteinExistence type="predicted"/>
<evidence type="ECO:0000313" key="2">
    <source>
        <dbReference type="EMBL" id="MFC6892180.1"/>
    </source>
</evidence>
<evidence type="ECO:0000256" key="1">
    <source>
        <dbReference type="SAM" id="MobiDB-lite"/>
    </source>
</evidence>
<evidence type="ECO:0000313" key="3">
    <source>
        <dbReference type="Proteomes" id="UP001596296"/>
    </source>
</evidence>
<evidence type="ECO:0008006" key="4">
    <source>
        <dbReference type="Google" id="ProtNLM"/>
    </source>
</evidence>
<dbReference type="EMBL" id="JBHSXL010000005">
    <property type="protein sequence ID" value="MFC6892180.1"/>
    <property type="molecule type" value="Genomic_DNA"/>
</dbReference>
<sequence>MARSHIGGLRMAISTHTEPVSTSTMTVTVRIPHRTDSDLATAAEDRLLRSEYVADASIDELHGLNPQLSATVITVGVTIRWARRPPDDVETRLTDVPGVESIDTER</sequence>
<protein>
    <recommendedName>
        <fullName evidence="4">KEOPS complex Pcc1-like subunit</fullName>
    </recommendedName>
</protein>
<gene>
    <name evidence="2" type="ORF">ACFQE9_06085</name>
</gene>
<dbReference type="Proteomes" id="UP001596296">
    <property type="component" value="Unassembled WGS sequence"/>
</dbReference>
<reference evidence="2 3" key="1">
    <citation type="journal article" date="2019" name="Int. J. Syst. Evol. Microbiol.">
        <title>The Global Catalogue of Microorganisms (GCM) 10K type strain sequencing project: providing services to taxonomists for standard genome sequencing and annotation.</title>
        <authorList>
            <consortium name="The Broad Institute Genomics Platform"/>
            <consortium name="The Broad Institute Genome Sequencing Center for Infectious Disease"/>
            <person name="Wu L."/>
            <person name="Ma J."/>
        </authorList>
    </citation>
    <scope>NUCLEOTIDE SEQUENCE [LARGE SCALE GENOMIC DNA]</scope>
    <source>
        <strain evidence="2 3">SKJ47</strain>
    </source>
</reference>
<feature type="compositionally biased region" description="Polar residues" evidence="1">
    <location>
        <begin position="14"/>
        <end position="25"/>
    </location>
</feature>